<accession>A0A918M0H1</accession>
<organism evidence="2 3">
    <name type="scientific">Streptomyces phaeofaciens</name>
    <dbReference type="NCBI Taxonomy" id="68254"/>
    <lineage>
        <taxon>Bacteria</taxon>
        <taxon>Bacillati</taxon>
        <taxon>Actinomycetota</taxon>
        <taxon>Actinomycetes</taxon>
        <taxon>Kitasatosporales</taxon>
        <taxon>Streptomycetaceae</taxon>
        <taxon>Streptomyces</taxon>
    </lineage>
</organism>
<name>A0A918M0H1_9ACTN</name>
<feature type="region of interest" description="Disordered" evidence="1">
    <location>
        <begin position="366"/>
        <end position="386"/>
    </location>
</feature>
<comment type="caution">
    <text evidence="2">The sequence shown here is derived from an EMBL/GenBank/DDBJ whole genome shotgun (WGS) entry which is preliminary data.</text>
</comment>
<sequence>MPWWTDAFDVLARLNAVPLLTADVGEFVQVVLGWRGPEHEADLVEALPTGFGPTLGPHAVQAARTELADEDTRLARTLAAVLDEDTEWESAIPNAWRTVWRLSEVLPTAVLEPWRPVINLMTECAGHPSALTEPLFRIGPYPDRGESAVADFIALFTQCGVLHGSLRLAPDVAAAWKRRLQVRTGRTTDEHGQVVETTVERATASDTLMTVRAFFLDLAQWALDEPSRWGPWAVPCPVRADDVQHRKMKSRQKARMDQRTRERLSVLPTLIGAVDRNRKAAAARLESAERVWPGELFTMGSQTLRRAILMRTRATTSTTCAAGYVRRQIVPRIARRGIEPSSRLGRHRWVVERTVCARRRSVCIPGSAGRNSEGVPGPDDLPGSER</sequence>
<dbReference type="Proteomes" id="UP000646776">
    <property type="component" value="Unassembled WGS sequence"/>
</dbReference>
<evidence type="ECO:0000313" key="2">
    <source>
        <dbReference type="EMBL" id="GGT91334.1"/>
    </source>
</evidence>
<keyword evidence="3" id="KW-1185">Reference proteome</keyword>
<dbReference type="AlphaFoldDB" id="A0A918M0H1"/>
<reference evidence="2" key="1">
    <citation type="journal article" date="2014" name="Int. J. Syst. Evol. Microbiol.">
        <title>Complete genome sequence of Corynebacterium casei LMG S-19264T (=DSM 44701T), isolated from a smear-ripened cheese.</title>
        <authorList>
            <consortium name="US DOE Joint Genome Institute (JGI-PGF)"/>
            <person name="Walter F."/>
            <person name="Albersmeier A."/>
            <person name="Kalinowski J."/>
            <person name="Ruckert C."/>
        </authorList>
    </citation>
    <scope>NUCLEOTIDE SEQUENCE</scope>
    <source>
        <strain evidence="2">JCM 4125</strain>
    </source>
</reference>
<proteinExistence type="predicted"/>
<evidence type="ECO:0000313" key="3">
    <source>
        <dbReference type="Proteomes" id="UP000646776"/>
    </source>
</evidence>
<protein>
    <submittedName>
        <fullName evidence="2">Uncharacterized protein</fullName>
    </submittedName>
</protein>
<gene>
    <name evidence="2" type="ORF">GCM10010226_81670</name>
</gene>
<dbReference type="EMBL" id="BMSA01000039">
    <property type="protein sequence ID" value="GGT91334.1"/>
    <property type="molecule type" value="Genomic_DNA"/>
</dbReference>
<reference evidence="2" key="2">
    <citation type="submission" date="2020-09" db="EMBL/GenBank/DDBJ databases">
        <authorList>
            <person name="Sun Q."/>
            <person name="Ohkuma M."/>
        </authorList>
    </citation>
    <scope>NUCLEOTIDE SEQUENCE</scope>
    <source>
        <strain evidence="2">JCM 4125</strain>
    </source>
</reference>
<evidence type="ECO:0000256" key="1">
    <source>
        <dbReference type="SAM" id="MobiDB-lite"/>
    </source>
</evidence>